<dbReference type="OrthoDB" id="3204049at2759"/>
<comment type="caution">
    <text evidence="1">The sequence shown here is derived from an EMBL/GenBank/DDBJ whole genome shotgun (WGS) entry which is preliminary data.</text>
</comment>
<protein>
    <submittedName>
        <fullName evidence="1">Uncharacterized protein</fullName>
    </submittedName>
</protein>
<dbReference type="RefSeq" id="XP_026606554.1">
    <property type="nucleotide sequence ID" value="XM_026745688.1"/>
</dbReference>
<proteinExistence type="predicted"/>
<dbReference type="EMBL" id="PVWQ01000003">
    <property type="protein sequence ID" value="RDW87030.1"/>
    <property type="molecule type" value="Genomic_DNA"/>
</dbReference>
<name>A0A3D8SL44_9EURO</name>
<sequence length="497" mass="57542">MRYQAGNMPRPCDIVFCFKPNQGKHIDGFAESFVQALEDQTTAERAKYPATYQPPKPEDILINDAAAQRISQTVYKWRNSLSTAEGIQLPQATTWARSKHLCPHTSNISECRSADDPAREEEQDDGYIFGCPCALPFKERKASAFMRRRIYPDCYTFYEANRACFFHMELVKTLLLHGETDTVLRACSDPAIKDEYARWHSKGECNCMPQTLGWDMVYKFALEAYLVLNIIKVFPALWEPAPRGKKRNNTPGALREADYRNTAMYQYMLGLVTMDITTPATVLPHQEFFGVPDRHFSDCFRFPADIAVKYPVFRKFVKDDKATGWAAGTGTEAKKSGYVAAYKFPYGHLPFNRFLNLEETVPHLPSSQDIAQVTLILYAKRLPTELVIPILKLADYDTPRRRLPIPHDPLHAQNRNELNKYLELCWNLLVRYNLLAQELGEEIDWKGMIFNALRRHVGRPPRWELYKIRYRRNPERNEYHFLNDKRQTTHVAYASSC</sequence>
<keyword evidence="2" id="KW-1185">Reference proteome</keyword>
<dbReference type="Proteomes" id="UP000256690">
    <property type="component" value="Unassembled WGS sequence"/>
</dbReference>
<reference evidence="1 2" key="1">
    <citation type="journal article" date="2018" name="IMA Fungus">
        <title>IMA Genome-F 9: Draft genome sequence of Annulohypoxylon stygium, Aspergillus mulundensis, Berkeleyomyces basicola (syn. Thielaviopsis basicola), Ceratocystis smalleyi, two Cercospora beticola strains, Coleophoma cylindrospora, Fusarium fracticaudum, Phialophora cf. hyalina, and Morchella septimelata.</title>
        <authorList>
            <person name="Wingfield B.D."/>
            <person name="Bills G.F."/>
            <person name="Dong Y."/>
            <person name="Huang W."/>
            <person name="Nel W.J."/>
            <person name="Swalarsk-Parry B.S."/>
            <person name="Vaghefi N."/>
            <person name="Wilken P.M."/>
            <person name="An Z."/>
            <person name="de Beer Z.W."/>
            <person name="De Vos L."/>
            <person name="Chen L."/>
            <person name="Duong T.A."/>
            <person name="Gao Y."/>
            <person name="Hammerbacher A."/>
            <person name="Kikkert J.R."/>
            <person name="Li Y."/>
            <person name="Li H."/>
            <person name="Li K."/>
            <person name="Li Q."/>
            <person name="Liu X."/>
            <person name="Ma X."/>
            <person name="Naidoo K."/>
            <person name="Pethybridge S.J."/>
            <person name="Sun J."/>
            <person name="Steenkamp E.T."/>
            <person name="van der Nest M.A."/>
            <person name="van Wyk S."/>
            <person name="Wingfield M.J."/>
            <person name="Xiong C."/>
            <person name="Yue Q."/>
            <person name="Zhang X."/>
        </authorList>
    </citation>
    <scope>NUCLEOTIDE SEQUENCE [LARGE SCALE GENOMIC DNA]</scope>
    <source>
        <strain evidence="1 2">DSM 5745</strain>
    </source>
</reference>
<accession>A0A3D8SL44</accession>
<dbReference type="GeneID" id="38114042"/>
<gene>
    <name evidence="1" type="ORF">DSM5745_03672</name>
</gene>
<evidence type="ECO:0000313" key="1">
    <source>
        <dbReference type="EMBL" id="RDW87030.1"/>
    </source>
</evidence>
<evidence type="ECO:0000313" key="2">
    <source>
        <dbReference type="Proteomes" id="UP000256690"/>
    </source>
</evidence>
<organism evidence="1 2">
    <name type="scientific">Aspergillus mulundensis</name>
    <dbReference type="NCBI Taxonomy" id="1810919"/>
    <lineage>
        <taxon>Eukaryota</taxon>
        <taxon>Fungi</taxon>
        <taxon>Dikarya</taxon>
        <taxon>Ascomycota</taxon>
        <taxon>Pezizomycotina</taxon>
        <taxon>Eurotiomycetes</taxon>
        <taxon>Eurotiomycetidae</taxon>
        <taxon>Eurotiales</taxon>
        <taxon>Aspergillaceae</taxon>
        <taxon>Aspergillus</taxon>
        <taxon>Aspergillus subgen. Nidulantes</taxon>
    </lineage>
</organism>
<dbReference type="AlphaFoldDB" id="A0A3D8SL44"/>